<evidence type="ECO:0000313" key="2">
    <source>
        <dbReference type="Proteomes" id="UP000054359"/>
    </source>
</evidence>
<sequence length="93" mass="10715">MRSLKEWEFNRVHVEERGQHEQFLNRLLSFFVAKGRHEHTSPAVANFEKLNLNEKQEVYNATSSLKTTELVMLLDTPPCVMSSMTLPLAPPSM</sequence>
<protein>
    <submittedName>
        <fullName evidence="1">Uncharacterized protein</fullName>
    </submittedName>
</protein>
<dbReference type="EMBL" id="KK112613">
    <property type="protein sequence ID" value="KFM58097.1"/>
    <property type="molecule type" value="Genomic_DNA"/>
</dbReference>
<dbReference type="Proteomes" id="UP000054359">
    <property type="component" value="Unassembled WGS sequence"/>
</dbReference>
<feature type="non-terminal residue" evidence="1">
    <location>
        <position position="93"/>
    </location>
</feature>
<accession>A0A087SZ08</accession>
<proteinExistence type="predicted"/>
<evidence type="ECO:0000313" key="1">
    <source>
        <dbReference type="EMBL" id="KFM58097.1"/>
    </source>
</evidence>
<keyword evidence="2" id="KW-1185">Reference proteome</keyword>
<organism evidence="1 2">
    <name type="scientific">Stegodyphus mimosarum</name>
    <name type="common">African social velvet spider</name>
    <dbReference type="NCBI Taxonomy" id="407821"/>
    <lineage>
        <taxon>Eukaryota</taxon>
        <taxon>Metazoa</taxon>
        <taxon>Ecdysozoa</taxon>
        <taxon>Arthropoda</taxon>
        <taxon>Chelicerata</taxon>
        <taxon>Arachnida</taxon>
        <taxon>Araneae</taxon>
        <taxon>Araneomorphae</taxon>
        <taxon>Entelegynae</taxon>
        <taxon>Eresoidea</taxon>
        <taxon>Eresidae</taxon>
        <taxon>Stegodyphus</taxon>
    </lineage>
</organism>
<name>A0A087SZ08_STEMI</name>
<dbReference type="AlphaFoldDB" id="A0A087SZ08"/>
<gene>
    <name evidence="1" type="ORF">X975_10346</name>
</gene>
<reference evidence="1 2" key="1">
    <citation type="submission" date="2013-11" db="EMBL/GenBank/DDBJ databases">
        <title>Genome sequencing of Stegodyphus mimosarum.</title>
        <authorList>
            <person name="Bechsgaard J."/>
        </authorList>
    </citation>
    <scope>NUCLEOTIDE SEQUENCE [LARGE SCALE GENOMIC DNA]</scope>
</reference>